<evidence type="ECO:0000256" key="5">
    <source>
        <dbReference type="ARBA" id="ARBA00022989"/>
    </source>
</evidence>
<evidence type="ECO:0000256" key="4">
    <source>
        <dbReference type="ARBA" id="ARBA00022840"/>
    </source>
</evidence>
<dbReference type="PROSITE" id="PS50929">
    <property type="entry name" value="ABC_TM1F"/>
    <property type="match status" value="1"/>
</dbReference>
<proteinExistence type="predicted"/>
<evidence type="ECO:0000256" key="2">
    <source>
        <dbReference type="ARBA" id="ARBA00022692"/>
    </source>
</evidence>
<dbReference type="PANTHER" id="PTHR43394:SF1">
    <property type="entry name" value="ATP-BINDING CASSETTE SUB-FAMILY B MEMBER 10, MITOCHONDRIAL"/>
    <property type="match status" value="1"/>
</dbReference>
<dbReference type="InterPro" id="IPR003593">
    <property type="entry name" value="AAA+_ATPase"/>
</dbReference>
<dbReference type="InterPro" id="IPR011527">
    <property type="entry name" value="ABC1_TM_dom"/>
</dbReference>
<dbReference type="RefSeq" id="WP_180280061.1">
    <property type="nucleotide sequence ID" value="NZ_JABFDB010000001.1"/>
</dbReference>
<name>A0ABX2T544_9PROT</name>
<dbReference type="Gene3D" id="1.20.1560.10">
    <property type="entry name" value="ABC transporter type 1, transmembrane domain"/>
    <property type="match status" value="1"/>
</dbReference>
<feature type="transmembrane region" description="Helical" evidence="7">
    <location>
        <begin position="33"/>
        <end position="53"/>
    </location>
</feature>
<comment type="caution">
    <text evidence="10">The sequence shown here is derived from an EMBL/GenBank/DDBJ whole genome shotgun (WGS) entry which is preliminary data.</text>
</comment>
<feature type="transmembrane region" description="Helical" evidence="7">
    <location>
        <begin position="262"/>
        <end position="283"/>
    </location>
</feature>
<dbReference type="PANTHER" id="PTHR43394">
    <property type="entry name" value="ATP-DEPENDENT PERMEASE MDL1, MITOCHONDRIAL"/>
    <property type="match status" value="1"/>
</dbReference>
<evidence type="ECO:0000259" key="9">
    <source>
        <dbReference type="PROSITE" id="PS50929"/>
    </source>
</evidence>
<dbReference type="InterPro" id="IPR039421">
    <property type="entry name" value="Type_1_exporter"/>
</dbReference>
<dbReference type="SUPFAM" id="SSF52540">
    <property type="entry name" value="P-loop containing nucleoside triphosphate hydrolases"/>
    <property type="match status" value="1"/>
</dbReference>
<evidence type="ECO:0000256" key="3">
    <source>
        <dbReference type="ARBA" id="ARBA00022741"/>
    </source>
</evidence>
<accession>A0ABX2T544</accession>
<evidence type="ECO:0000313" key="11">
    <source>
        <dbReference type="Proteomes" id="UP000584642"/>
    </source>
</evidence>
<keyword evidence="6 7" id="KW-0472">Membrane</keyword>
<evidence type="ECO:0000256" key="6">
    <source>
        <dbReference type="ARBA" id="ARBA00023136"/>
    </source>
</evidence>
<feature type="transmembrane region" description="Helical" evidence="7">
    <location>
        <begin position="75"/>
        <end position="92"/>
    </location>
</feature>
<keyword evidence="5 7" id="KW-1133">Transmembrane helix</keyword>
<dbReference type="PROSITE" id="PS50893">
    <property type="entry name" value="ABC_TRANSPORTER_2"/>
    <property type="match status" value="1"/>
</dbReference>
<comment type="subcellular location">
    <subcellularLocation>
        <location evidence="1">Cell membrane</location>
        <topology evidence="1">Multi-pass membrane protein</topology>
    </subcellularLocation>
</comment>
<keyword evidence="3" id="KW-0547">Nucleotide-binding</keyword>
<dbReference type="GO" id="GO:0005524">
    <property type="term" value="F:ATP binding"/>
    <property type="evidence" value="ECO:0007669"/>
    <property type="project" value="UniProtKB-KW"/>
</dbReference>
<feature type="transmembrane region" description="Helical" evidence="7">
    <location>
        <begin position="295"/>
        <end position="313"/>
    </location>
</feature>
<reference evidence="10 11" key="1">
    <citation type="submission" date="2020-05" db="EMBL/GenBank/DDBJ databases">
        <title>Azospirillum oleiclasticum sp. nov, a nitrogen-fixing and heavy crude oil-emulsifying bacterium isolated from the crude oil of Yumen Oilfield.</title>
        <authorList>
            <person name="Wu D."/>
            <person name="Cai M."/>
            <person name="Zhang X."/>
        </authorList>
    </citation>
    <scope>NUCLEOTIDE SEQUENCE [LARGE SCALE GENOMIC DNA]</scope>
    <source>
        <strain evidence="10 11">ROY-1-1-2</strain>
    </source>
</reference>
<evidence type="ECO:0000256" key="1">
    <source>
        <dbReference type="ARBA" id="ARBA00004651"/>
    </source>
</evidence>
<dbReference type="Pfam" id="PF00664">
    <property type="entry name" value="ABC_membrane"/>
    <property type="match status" value="1"/>
</dbReference>
<dbReference type="InterPro" id="IPR036640">
    <property type="entry name" value="ABC1_TM_sf"/>
</dbReference>
<dbReference type="PROSITE" id="PS00211">
    <property type="entry name" value="ABC_TRANSPORTER_1"/>
    <property type="match status" value="1"/>
</dbReference>
<organism evidence="10 11">
    <name type="scientific">Azospirillum oleiclasticum</name>
    <dbReference type="NCBI Taxonomy" id="2735135"/>
    <lineage>
        <taxon>Bacteria</taxon>
        <taxon>Pseudomonadati</taxon>
        <taxon>Pseudomonadota</taxon>
        <taxon>Alphaproteobacteria</taxon>
        <taxon>Rhodospirillales</taxon>
        <taxon>Azospirillaceae</taxon>
        <taxon>Azospirillum</taxon>
    </lineage>
</organism>
<dbReference type="InterPro" id="IPR003439">
    <property type="entry name" value="ABC_transporter-like_ATP-bd"/>
</dbReference>
<dbReference type="InterPro" id="IPR027417">
    <property type="entry name" value="P-loop_NTPase"/>
</dbReference>
<evidence type="ECO:0000313" key="10">
    <source>
        <dbReference type="EMBL" id="NYZ18308.1"/>
    </source>
</evidence>
<keyword evidence="11" id="KW-1185">Reference proteome</keyword>
<dbReference type="SMART" id="SM00382">
    <property type="entry name" value="AAA"/>
    <property type="match status" value="1"/>
</dbReference>
<dbReference type="Proteomes" id="UP000584642">
    <property type="component" value="Unassembled WGS sequence"/>
</dbReference>
<dbReference type="InterPro" id="IPR017871">
    <property type="entry name" value="ABC_transporter-like_CS"/>
</dbReference>
<dbReference type="EMBL" id="JABFDB010000001">
    <property type="protein sequence ID" value="NYZ18308.1"/>
    <property type="molecule type" value="Genomic_DNA"/>
</dbReference>
<evidence type="ECO:0000256" key="7">
    <source>
        <dbReference type="SAM" id="Phobius"/>
    </source>
</evidence>
<protein>
    <submittedName>
        <fullName evidence="10">ABC transporter ATP-binding protein</fullName>
    </submittedName>
</protein>
<dbReference type="SUPFAM" id="SSF90123">
    <property type="entry name" value="ABC transporter transmembrane region"/>
    <property type="match status" value="1"/>
</dbReference>
<gene>
    <name evidence="10" type="ORF">HND93_01175</name>
</gene>
<feature type="domain" description="ABC transporter" evidence="8">
    <location>
        <begin position="355"/>
        <end position="589"/>
    </location>
</feature>
<dbReference type="Pfam" id="PF00005">
    <property type="entry name" value="ABC_tran"/>
    <property type="match status" value="1"/>
</dbReference>
<feature type="domain" description="ABC transmembrane type-1" evidence="9">
    <location>
        <begin position="38"/>
        <end position="314"/>
    </location>
</feature>
<keyword evidence="4 10" id="KW-0067">ATP-binding</keyword>
<dbReference type="Gene3D" id="3.40.50.300">
    <property type="entry name" value="P-loop containing nucleotide triphosphate hydrolases"/>
    <property type="match status" value="1"/>
</dbReference>
<keyword evidence="2 7" id="KW-0812">Transmembrane</keyword>
<evidence type="ECO:0000259" key="8">
    <source>
        <dbReference type="PROSITE" id="PS50893"/>
    </source>
</evidence>
<sequence length="597" mass="65745">MLTPQPLHPPVFSPEGIPTTPWGLLWLFVRRRYLGRTILLNLTAAGGILLMGLEPVALKALVDGLARGGGWSAEVTWWVVALGGLWVASAAFNRAREVVDLYTSPALRHEVQFYLFAHLIDHSPRYFQDNFAGKLGQKIKQAGQSIIQLLDILSNDIVRILVILTMSMVLLYTAHPLFAWLLIGWTVIQTVVSAKLARHCLKLSHAYSDEVSASTGKIVDVITNVELVRAFARKRHEFGLLSDALLTEFEASKRLRWFYVKMWFVLFNGLLVFQIALIALAVTEAAAGRMSVGDVAMVFSLSSIVGYNVYGLSTRFLNFFEQLGTLSGALEIVVRPHEIQDPPGAPALRVDRGAIEFRDLRFAHMDGTTVFDGLSLTIRPGEKVGLVGPSGAGKSTLIKLLRRQFEAQHGLVLIDGQDVAAVTLESVNRAVAEVPQSPALFHRSIRENIAYARPDADEAAVREAARKAHCHGFILERTQGYDSVVGEQGVRLSGGERQRIAIARAFLKDAPILVLDEATSALDSETEHLIQDALWELFQGRTVIAIAHRLSTVTGMDRIVYLEKGRILETGSHAELVARNGAYARLWARQVGGFLPA</sequence>